<sequence>MFVFVFVYINTRGSCKTSTSHTGTIESARGSSTGGSIDSDHTWIPVPGAMHLLT</sequence>
<gene>
    <name evidence="2" type="ORF">LEMA_uP008030.1</name>
</gene>
<dbReference type="InParanoid" id="E5AFM7"/>
<proteinExistence type="predicted"/>
<feature type="compositionally biased region" description="Polar residues" evidence="1">
    <location>
        <begin position="19"/>
        <end position="36"/>
    </location>
</feature>
<dbReference type="AlphaFoldDB" id="E5AFM7"/>
<evidence type="ECO:0000313" key="2">
    <source>
        <dbReference type="EMBL" id="CBY02016.1"/>
    </source>
</evidence>
<reference evidence="3" key="1">
    <citation type="journal article" date="2011" name="Nat. Commun.">
        <title>Effector diversification within compartments of the Leptosphaeria maculans genome affected by Repeat-Induced Point mutations.</title>
        <authorList>
            <person name="Rouxel T."/>
            <person name="Grandaubert J."/>
            <person name="Hane J.K."/>
            <person name="Hoede C."/>
            <person name="van de Wouw A.P."/>
            <person name="Couloux A."/>
            <person name="Dominguez V."/>
            <person name="Anthouard V."/>
            <person name="Bally P."/>
            <person name="Bourras S."/>
            <person name="Cozijnsen A.J."/>
            <person name="Ciuffetti L.M."/>
            <person name="Degrave A."/>
            <person name="Dilmaghani A."/>
            <person name="Duret L."/>
            <person name="Fudal I."/>
            <person name="Goodwin S.B."/>
            <person name="Gout L."/>
            <person name="Glaser N."/>
            <person name="Linglin J."/>
            <person name="Kema G.H.J."/>
            <person name="Lapalu N."/>
            <person name="Lawrence C.B."/>
            <person name="May K."/>
            <person name="Meyer M."/>
            <person name="Ollivier B."/>
            <person name="Poulain J."/>
            <person name="Schoch C.L."/>
            <person name="Simon A."/>
            <person name="Spatafora J.W."/>
            <person name="Stachowiak A."/>
            <person name="Turgeon B.G."/>
            <person name="Tyler B.M."/>
            <person name="Vincent D."/>
            <person name="Weissenbach J."/>
            <person name="Amselem J."/>
            <person name="Quesneville H."/>
            <person name="Oliver R.P."/>
            <person name="Wincker P."/>
            <person name="Balesdent M.-H."/>
            <person name="Howlett B.J."/>
        </authorList>
    </citation>
    <scope>NUCLEOTIDE SEQUENCE [LARGE SCALE GENOMIC DNA]</scope>
    <source>
        <strain evidence="3">JN3 / isolate v23.1.3 / race Av1-4-5-6-7-8</strain>
    </source>
</reference>
<dbReference type="Proteomes" id="UP000002668">
    <property type="component" value="Genome"/>
</dbReference>
<dbReference type="HOGENOM" id="CLU_3050785_0_0_1"/>
<keyword evidence="3" id="KW-1185">Reference proteome</keyword>
<dbReference type="EMBL" id="FP929139">
    <property type="protein sequence ID" value="CBY02016.1"/>
    <property type="molecule type" value="Genomic_DNA"/>
</dbReference>
<evidence type="ECO:0000256" key="1">
    <source>
        <dbReference type="SAM" id="MobiDB-lite"/>
    </source>
</evidence>
<evidence type="ECO:0000313" key="3">
    <source>
        <dbReference type="Proteomes" id="UP000002668"/>
    </source>
</evidence>
<accession>E5AFM7</accession>
<protein>
    <submittedName>
        <fullName evidence="2">Predicted protein</fullName>
    </submittedName>
</protein>
<name>E5AFM7_LEPMJ</name>
<organism evidence="2 3">
    <name type="scientific">Leptosphaeria maculans (strain JN3 / isolate v23.1.3 / race Av1-4-5-6-7-8)</name>
    <name type="common">Blackleg fungus</name>
    <name type="synonym">Phoma lingam</name>
    <dbReference type="NCBI Taxonomy" id="985895"/>
    <lineage>
        <taxon>Eukaryota</taxon>
        <taxon>Fungi</taxon>
        <taxon>Dikarya</taxon>
        <taxon>Ascomycota</taxon>
        <taxon>Pezizomycotina</taxon>
        <taxon>Dothideomycetes</taxon>
        <taxon>Pleosporomycetidae</taxon>
        <taxon>Pleosporales</taxon>
        <taxon>Pleosporineae</taxon>
        <taxon>Leptosphaeriaceae</taxon>
        <taxon>Plenodomus</taxon>
        <taxon>Plenodomus lingam/Leptosphaeria maculans species complex</taxon>
    </lineage>
</organism>
<feature type="region of interest" description="Disordered" evidence="1">
    <location>
        <begin position="19"/>
        <end position="38"/>
    </location>
</feature>
<dbReference type="VEuPathDB" id="FungiDB:LEMA_uP008030.1"/>